<dbReference type="PANTHER" id="PTHR33048">
    <property type="entry name" value="PTH11-LIKE INTEGRAL MEMBRANE PROTEIN (AFU_ORTHOLOGUE AFUA_5G11245)"/>
    <property type="match status" value="1"/>
</dbReference>
<evidence type="ECO:0000256" key="3">
    <source>
        <dbReference type="ARBA" id="ARBA00022989"/>
    </source>
</evidence>
<sequence>MSRDTWELFKRYDNANEKPNNFNYRSTVEGTIIPFFVSGTVGTAFLLLLFNYGFGKHFWAIGAANQAGFLKNFYICLLSYCISTTLTKLCLLTQYLRIFHEDLRARKVCWFFIVLSALWGLAFSIIAIVPCAPLSGFWNWAEESHCYGFGSKNSNEIGGTYAAHVGSNVILDLIVLAIPIPQYFHTFKQKKQRVGFSIMFLLGVGINIVSIWRLHIIIKTRAGTYPVVDPTFYAPQSIVFAALEVDLASIVASIPVFWPMLTQSWGNIFVTQEVHVTRHHRRLSGDDQFELPQFSPSRRSSRTRRESDGSLKLVIMDTDGVSIDHTRNNSQASNRPAGYDRNDPYVRGRVYPLEGGLAASEAQVVSEGQRGFERNYREHFGHSPPHEKLDESRVSTEQRASKDDHGDRSWSISISRKSSRQFKNRG</sequence>
<reference evidence="9 10" key="1">
    <citation type="submission" date="2018-12" db="EMBL/GenBank/DDBJ databases">
        <title>Draft genome sequence of Xylaria grammica IHI A82.</title>
        <authorList>
            <person name="Buettner E."/>
            <person name="Kellner H."/>
        </authorList>
    </citation>
    <scope>NUCLEOTIDE SEQUENCE [LARGE SCALE GENOMIC DNA]</scope>
    <source>
        <strain evidence="9 10">IHI A82</strain>
    </source>
</reference>
<feature type="transmembrane region" description="Helical" evidence="7">
    <location>
        <begin position="161"/>
        <end position="184"/>
    </location>
</feature>
<evidence type="ECO:0000313" key="9">
    <source>
        <dbReference type="EMBL" id="RWA10581.1"/>
    </source>
</evidence>
<feature type="domain" description="Rhodopsin" evidence="8">
    <location>
        <begin position="39"/>
        <end position="262"/>
    </location>
</feature>
<dbReference type="InterPro" id="IPR052337">
    <property type="entry name" value="SAT4-like"/>
</dbReference>
<evidence type="ECO:0000256" key="4">
    <source>
        <dbReference type="ARBA" id="ARBA00023136"/>
    </source>
</evidence>
<gene>
    <name evidence="9" type="ORF">EKO27_g4540</name>
</gene>
<evidence type="ECO:0000313" key="10">
    <source>
        <dbReference type="Proteomes" id="UP000286045"/>
    </source>
</evidence>
<feature type="transmembrane region" description="Helical" evidence="7">
    <location>
        <begin position="108"/>
        <end position="141"/>
    </location>
</feature>
<feature type="compositionally biased region" description="Basic and acidic residues" evidence="6">
    <location>
        <begin position="376"/>
        <end position="408"/>
    </location>
</feature>
<dbReference type="InterPro" id="IPR049326">
    <property type="entry name" value="Rhodopsin_dom_fungi"/>
</dbReference>
<name>A0A439D857_9PEZI</name>
<keyword evidence="4 7" id="KW-0472">Membrane</keyword>
<dbReference type="PANTHER" id="PTHR33048:SF47">
    <property type="entry name" value="INTEGRAL MEMBRANE PROTEIN-RELATED"/>
    <property type="match status" value="1"/>
</dbReference>
<evidence type="ECO:0000256" key="1">
    <source>
        <dbReference type="ARBA" id="ARBA00004141"/>
    </source>
</evidence>
<comment type="subcellular location">
    <subcellularLocation>
        <location evidence="1">Membrane</location>
        <topology evidence="1">Multi-pass membrane protein</topology>
    </subcellularLocation>
</comment>
<evidence type="ECO:0000256" key="5">
    <source>
        <dbReference type="ARBA" id="ARBA00038359"/>
    </source>
</evidence>
<accession>A0A439D857</accession>
<protein>
    <recommendedName>
        <fullName evidence="8">Rhodopsin domain-containing protein</fullName>
    </recommendedName>
</protein>
<feature type="transmembrane region" description="Helical" evidence="7">
    <location>
        <begin position="196"/>
        <end position="218"/>
    </location>
</feature>
<feature type="transmembrane region" description="Helical" evidence="7">
    <location>
        <begin position="72"/>
        <end position="96"/>
    </location>
</feature>
<keyword evidence="10" id="KW-1185">Reference proteome</keyword>
<evidence type="ECO:0000256" key="2">
    <source>
        <dbReference type="ARBA" id="ARBA00022692"/>
    </source>
</evidence>
<dbReference type="Proteomes" id="UP000286045">
    <property type="component" value="Unassembled WGS sequence"/>
</dbReference>
<feature type="compositionally biased region" description="Basic residues" evidence="6">
    <location>
        <begin position="417"/>
        <end position="426"/>
    </location>
</feature>
<dbReference type="GO" id="GO:0016020">
    <property type="term" value="C:membrane"/>
    <property type="evidence" value="ECO:0007669"/>
    <property type="project" value="UniProtKB-SubCell"/>
</dbReference>
<feature type="region of interest" description="Disordered" evidence="6">
    <location>
        <begin position="287"/>
        <end position="344"/>
    </location>
</feature>
<evidence type="ECO:0000259" key="8">
    <source>
        <dbReference type="Pfam" id="PF20684"/>
    </source>
</evidence>
<evidence type="ECO:0000256" key="7">
    <source>
        <dbReference type="SAM" id="Phobius"/>
    </source>
</evidence>
<keyword evidence="2 7" id="KW-0812">Transmembrane</keyword>
<organism evidence="9 10">
    <name type="scientific">Xylaria grammica</name>
    <dbReference type="NCBI Taxonomy" id="363999"/>
    <lineage>
        <taxon>Eukaryota</taxon>
        <taxon>Fungi</taxon>
        <taxon>Dikarya</taxon>
        <taxon>Ascomycota</taxon>
        <taxon>Pezizomycotina</taxon>
        <taxon>Sordariomycetes</taxon>
        <taxon>Xylariomycetidae</taxon>
        <taxon>Xylariales</taxon>
        <taxon>Xylariaceae</taxon>
        <taxon>Xylaria</taxon>
    </lineage>
</organism>
<feature type="transmembrane region" description="Helical" evidence="7">
    <location>
        <begin position="32"/>
        <end position="52"/>
    </location>
</feature>
<keyword evidence="3 7" id="KW-1133">Transmembrane helix</keyword>
<dbReference type="EMBL" id="RYZI01000109">
    <property type="protein sequence ID" value="RWA10581.1"/>
    <property type="molecule type" value="Genomic_DNA"/>
</dbReference>
<proteinExistence type="inferred from homology"/>
<evidence type="ECO:0000256" key="6">
    <source>
        <dbReference type="SAM" id="MobiDB-lite"/>
    </source>
</evidence>
<comment type="similarity">
    <text evidence="5">Belongs to the SAT4 family.</text>
</comment>
<dbReference type="AlphaFoldDB" id="A0A439D857"/>
<feature type="region of interest" description="Disordered" evidence="6">
    <location>
        <begin position="376"/>
        <end position="426"/>
    </location>
</feature>
<dbReference type="Pfam" id="PF20684">
    <property type="entry name" value="Fung_rhodopsin"/>
    <property type="match status" value="1"/>
</dbReference>
<comment type="caution">
    <text evidence="9">The sequence shown here is derived from an EMBL/GenBank/DDBJ whole genome shotgun (WGS) entry which is preliminary data.</text>
</comment>